<sequence length="13" mass="1566">MRCGYIGYLYLIT</sequence>
<feature type="non-terminal residue" evidence="1">
    <location>
        <position position="13"/>
    </location>
</feature>
<comment type="caution">
    <text evidence="1">The sequence shown here is derived from an EMBL/GenBank/DDBJ whole genome shotgun (WGS) entry which is preliminary data.</text>
</comment>
<protein>
    <submittedName>
        <fullName evidence="1">Uncharacterized protein</fullName>
    </submittedName>
</protein>
<name>A0A454CV50_VIBHA</name>
<proteinExistence type="predicted"/>
<dbReference type="Proteomes" id="UP000008367">
    <property type="component" value="Unassembled WGS sequence"/>
</dbReference>
<evidence type="ECO:0000313" key="2">
    <source>
        <dbReference type="Proteomes" id="UP000008367"/>
    </source>
</evidence>
<reference evidence="1 2" key="1">
    <citation type="submission" date="2012-10" db="EMBL/GenBank/DDBJ databases">
        <title>Genome sequence of Vibrio Cholerae HENC-02.</title>
        <authorList>
            <person name="Eppinger M."/>
            <person name="Hasan N.A."/>
            <person name="Sengamalay N."/>
            <person name="Hine E."/>
            <person name="Su Q."/>
            <person name="Daugherty S.C."/>
            <person name="Young S."/>
            <person name="Sadzewicz L."/>
            <person name="Tallon L."/>
            <person name="Cebula T.A."/>
            <person name="Ravel J."/>
            <person name="Colwell R.R."/>
        </authorList>
    </citation>
    <scope>NUCLEOTIDE SEQUENCE [LARGE SCALE GENOMIC DNA]</scope>
    <source>
        <strain evidence="1 2">HENC-02</strain>
    </source>
</reference>
<evidence type="ECO:0000313" key="1">
    <source>
        <dbReference type="EMBL" id="EKM30274.1"/>
    </source>
</evidence>
<organism evidence="1 2">
    <name type="scientific">Vibrio harveyi</name>
    <name type="common">Beneckea harveyi</name>
    <dbReference type="NCBI Taxonomy" id="669"/>
    <lineage>
        <taxon>Bacteria</taxon>
        <taxon>Pseudomonadati</taxon>
        <taxon>Pseudomonadota</taxon>
        <taxon>Gammaproteobacteria</taxon>
        <taxon>Vibrionales</taxon>
        <taxon>Vibrionaceae</taxon>
        <taxon>Vibrio</taxon>
    </lineage>
</organism>
<dbReference type="EMBL" id="AJSR01001711">
    <property type="protein sequence ID" value="EKM30274.1"/>
    <property type="molecule type" value="Genomic_DNA"/>
</dbReference>
<accession>A0A454CV50</accession>
<gene>
    <name evidence="1" type="ORF">VCHENC02_3992A</name>
</gene>